<dbReference type="PANTHER" id="PTHR40267">
    <property type="entry name" value="BLR3294 PROTEIN"/>
    <property type="match status" value="1"/>
</dbReference>
<dbReference type="RefSeq" id="WP_191248739.1">
    <property type="nucleotide sequence ID" value="NZ_BNAU01000010.1"/>
</dbReference>
<reference evidence="2" key="1">
    <citation type="journal article" date="2019" name="Int. J. Syst. Evol. Microbiol.">
        <title>The Global Catalogue of Microorganisms (GCM) 10K type strain sequencing project: providing services to taxonomists for standard genome sequencing and annotation.</title>
        <authorList>
            <consortium name="The Broad Institute Genomics Platform"/>
            <consortium name="The Broad Institute Genome Sequencing Center for Infectious Disease"/>
            <person name="Wu L."/>
            <person name="Ma J."/>
        </authorList>
    </citation>
    <scope>NUCLEOTIDE SEQUENCE [LARGE SCALE GENOMIC DNA]</scope>
    <source>
        <strain evidence="2">CGMCC 4.7677</strain>
    </source>
</reference>
<proteinExistence type="predicted"/>
<evidence type="ECO:0000313" key="1">
    <source>
        <dbReference type="EMBL" id="GHF24177.1"/>
    </source>
</evidence>
<organism evidence="1 2">
    <name type="scientific">Amycolatopsis deserti</name>
    <dbReference type="NCBI Taxonomy" id="185696"/>
    <lineage>
        <taxon>Bacteria</taxon>
        <taxon>Bacillati</taxon>
        <taxon>Actinomycetota</taxon>
        <taxon>Actinomycetes</taxon>
        <taxon>Pseudonocardiales</taxon>
        <taxon>Pseudonocardiaceae</taxon>
        <taxon>Amycolatopsis</taxon>
    </lineage>
</organism>
<dbReference type="InterPro" id="IPR026286">
    <property type="entry name" value="MaiA/AMDase"/>
</dbReference>
<evidence type="ECO:0000313" key="2">
    <source>
        <dbReference type="Proteomes" id="UP000605897"/>
    </source>
</evidence>
<accession>A0ABQ3JFN5</accession>
<dbReference type="Gene3D" id="3.40.50.12500">
    <property type="match status" value="1"/>
</dbReference>
<keyword evidence="2" id="KW-1185">Reference proteome</keyword>
<dbReference type="Proteomes" id="UP000605897">
    <property type="component" value="Unassembled WGS sequence"/>
</dbReference>
<dbReference type="EMBL" id="BNAU01000010">
    <property type="protein sequence ID" value="GHF24177.1"/>
    <property type="molecule type" value="Genomic_DNA"/>
</dbReference>
<dbReference type="Pfam" id="PF17645">
    <property type="entry name" value="Amdase"/>
    <property type="match status" value="1"/>
</dbReference>
<gene>
    <name evidence="1" type="ORF">GCM10017786_68050</name>
</gene>
<comment type="caution">
    <text evidence="1">The sequence shown here is derived from an EMBL/GenBank/DDBJ whole genome shotgun (WGS) entry which is preliminary data.</text>
</comment>
<dbReference type="PANTHER" id="PTHR40267:SF1">
    <property type="entry name" value="BLR3294 PROTEIN"/>
    <property type="match status" value="1"/>
</dbReference>
<sequence>MGTVRVGVVASFDFTRDDEIRRWLPEGVELAVRRTAESPADDNLTMVSALADPAYLTAPVRALCGTGVAAIAYACTACSFVGGEAGERALRNAMESCGAPRALTTSGAVVDALRSVGARRLAVVHPYAPAVGRRLHAYLTTHGFEITRITGFALTVDEVPDVQPDEVTDLIREGDTPTADAVFVSCTGLPTYEVIAPLEKELGKPVVTANQATMWALLRAVGAQALGPGQHLLANR</sequence>
<protein>
    <submittedName>
        <fullName evidence="1">Asp/Glu/hydantoin racemase</fullName>
    </submittedName>
</protein>
<name>A0ABQ3JFN5_9PSEU</name>
<dbReference type="InterPro" id="IPR053714">
    <property type="entry name" value="Iso_Racemase_Enz_sf"/>
</dbReference>
<dbReference type="PIRSF" id="PIRSF015736">
    <property type="entry name" value="MI"/>
    <property type="match status" value="1"/>
</dbReference>